<proteinExistence type="predicted"/>
<comment type="caution">
    <text evidence="8">The sequence shown here is derived from an EMBL/GenBank/DDBJ whole genome shotgun (WGS) entry which is preliminary data.</text>
</comment>
<name>A0A0G0PZT7_9BACT</name>
<sequence length="194" mass="22195">MNQVKILVKGYAKPRGEGWIATSNTILVQTGKLNIVVDPGVNKKLLLKNLKKVNLKTSDVDYVFMTHYHPDHVFLASLFEKAKVLDGDTIYEDDKETPFENFLPSTNIEVFPTPGHAHEHASLLVQTKDKGKIVVAGDVFWWMDNEKQRIDEKSLLAKKDPFTKDWEALQESRKKILKIADWIIPGHGKTFRVR</sequence>
<evidence type="ECO:0000259" key="7">
    <source>
        <dbReference type="SMART" id="SM00849"/>
    </source>
</evidence>
<dbReference type="EMBL" id="LBXL01000004">
    <property type="protein sequence ID" value="KKR30606.1"/>
    <property type="molecule type" value="Genomic_DNA"/>
</dbReference>
<evidence type="ECO:0000256" key="4">
    <source>
        <dbReference type="ARBA" id="ARBA00032988"/>
    </source>
</evidence>
<evidence type="ECO:0000313" key="8">
    <source>
        <dbReference type="EMBL" id="KKR30606.1"/>
    </source>
</evidence>
<comment type="subcellular location">
    <subcellularLocation>
        <location evidence="1">Cytoplasm</location>
        <location evidence="1">Cytosol</location>
    </subcellularLocation>
</comment>
<comment type="subunit">
    <text evidence="2">Homodimer.</text>
</comment>
<protein>
    <recommendedName>
        <fullName evidence="3">Metallo-beta-lactamase domain-containing protein 1</fullName>
    </recommendedName>
    <alternativeName>
        <fullName evidence="4">Endoribonuclease MBLAC1</fullName>
    </alternativeName>
</protein>
<dbReference type="Gene3D" id="3.60.15.10">
    <property type="entry name" value="Ribonuclease Z/Hydroxyacylglutathione hydrolase-like"/>
    <property type="match status" value="1"/>
</dbReference>
<dbReference type="InterPro" id="IPR039344">
    <property type="entry name" value="MBLAC1"/>
</dbReference>
<evidence type="ECO:0000256" key="1">
    <source>
        <dbReference type="ARBA" id="ARBA00004514"/>
    </source>
</evidence>
<evidence type="ECO:0000313" key="9">
    <source>
        <dbReference type="Proteomes" id="UP000034793"/>
    </source>
</evidence>
<dbReference type="Pfam" id="PF00753">
    <property type="entry name" value="Lactamase_B"/>
    <property type="match status" value="1"/>
</dbReference>
<dbReference type="PANTHER" id="PTHR23200:SF48">
    <property type="entry name" value="METALLO-BETA-LACTAMASE DOMAIN-CONTAINING PROTEIN 1"/>
    <property type="match status" value="1"/>
</dbReference>
<reference evidence="8 9" key="1">
    <citation type="journal article" date="2015" name="Nature">
        <title>rRNA introns, odd ribosomes, and small enigmatic genomes across a large radiation of phyla.</title>
        <authorList>
            <person name="Brown C.T."/>
            <person name="Hug L.A."/>
            <person name="Thomas B.C."/>
            <person name="Sharon I."/>
            <person name="Castelle C.J."/>
            <person name="Singh A."/>
            <person name="Wilkins M.J."/>
            <person name="Williams K.H."/>
            <person name="Banfield J.F."/>
        </authorList>
    </citation>
    <scope>NUCLEOTIDE SEQUENCE [LARGE SCALE GENOMIC DNA]</scope>
</reference>
<dbReference type="InterPro" id="IPR036866">
    <property type="entry name" value="RibonucZ/Hydroxyglut_hydro"/>
</dbReference>
<organism evidence="8 9">
    <name type="scientific">Candidatus Woesebacteria bacterium GW2011_GWA1_39_8</name>
    <dbReference type="NCBI Taxonomy" id="1618552"/>
    <lineage>
        <taxon>Bacteria</taxon>
        <taxon>Candidatus Woeseibacteriota</taxon>
    </lineage>
</organism>
<dbReference type="CDD" id="cd07711">
    <property type="entry name" value="MBLAC1-like_MBL-fold"/>
    <property type="match status" value="1"/>
</dbReference>
<feature type="domain" description="Metallo-beta-lactamase" evidence="7">
    <location>
        <begin position="22"/>
        <end position="187"/>
    </location>
</feature>
<dbReference type="AlphaFoldDB" id="A0A0G0PZT7"/>
<evidence type="ECO:0000256" key="5">
    <source>
        <dbReference type="ARBA" id="ARBA00044690"/>
    </source>
</evidence>
<comment type="function">
    <text evidence="6">Endoribonuclease that catalyzes the hydrolysis of histone-coding pre-mRNA 3'-end. Involved in histone pre-mRNA processing during the S-phase of the cell cycle, which is required for entering/progressing through S-phase. Cleaves histone pre-mRNA at a major and a minor cleavage site after the 5'-ACCCA-3' and the 5'-ACCCACA-3' sequence, respectively, and located downstream of the stem-loop. May require the presence of the HDE element located at the histone pre-RNA 3'-end to avoid non-specific cleavage.</text>
</comment>
<evidence type="ECO:0000256" key="3">
    <source>
        <dbReference type="ARBA" id="ARBA00014856"/>
    </source>
</evidence>
<dbReference type="SMART" id="SM00849">
    <property type="entry name" value="Lactamase_B"/>
    <property type="match status" value="1"/>
</dbReference>
<dbReference type="PANTHER" id="PTHR23200">
    <property type="entry name" value="METALLO-BETA-LACTAMASE DOMAIN-CONTAINING PROTEIN 1"/>
    <property type="match status" value="1"/>
</dbReference>
<gene>
    <name evidence="8" type="ORF">UT61_C0004G0033</name>
</gene>
<comment type="catalytic activity">
    <reaction evidence="5">
        <text>a ribonucleotidyl-ribonucleotide-RNA + H2O = a 3'-end ribonucleotide-RNA + a 5'-end 5'-phospho-ribonucleoside-RNA + H(+)</text>
        <dbReference type="Rhea" id="RHEA:68096"/>
        <dbReference type="Rhea" id="RHEA-COMP:15179"/>
        <dbReference type="Rhea" id="RHEA-COMP:17355"/>
        <dbReference type="Rhea" id="RHEA-COMP:17428"/>
        <dbReference type="ChEBI" id="CHEBI:15377"/>
        <dbReference type="ChEBI" id="CHEBI:15378"/>
        <dbReference type="ChEBI" id="CHEBI:74896"/>
        <dbReference type="ChEBI" id="CHEBI:138282"/>
        <dbReference type="ChEBI" id="CHEBI:173118"/>
    </reaction>
    <physiologicalReaction direction="left-to-right" evidence="5">
        <dbReference type="Rhea" id="RHEA:68097"/>
    </physiologicalReaction>
</comment>
<accession>A0A0G0PZT7</accession>
<dbReference type="InterPro" id="IPR001279">
    <property type="entry name" value="Metallo-B-lactamas"/>
</dbReference>
<dbReference type="Proteomes" id="UP000034793">
    <property type="component" value="Unassembled WGS sequence"/>
</dbReference>
<dbReference type="SUPFAM" id="SSF56281">
    <property type="entry name" value="Metallo-hydrolase/oxidoreductase"/>
    <property type="match status" value="1"/>
</dbReference>
<evidence type="ECO:0000256" key="6">
    <source>
        <dbReference type="ARBA" id="ARBA00045869"/>
    </source>
</evidence>
<dbReference type="GO" id="GO:0005829">
    <property type="term" value="C:cytosol"/>
    <property type="evidence" value="ECO:0007669"/>
    <property type="project" value="UniProtKB-SubCell"/>
</dbReference>
<evidence type="ECO:0000256" key="2">
    <source>
        <dbReference type="ARBA" id="ARBA00011738"/>
    </source>
</evidence>